<dbReference type="GeneID" id="19470244"/>
<dbReference type="RefSeq" id="XP_008077582.1">
    <property type="nucleotide sequence ID" value="XM_008079391.1"/>
</dbReference>
<feature type="compositionally biased region" description="Acidic residues" evidence="1">
    <location>
        <begin position="146"/>
        <end position="162"/>
    </location>
</feature>
<feature type="region of interest" description="Disordered" evidence="1">
    <location>
        <begin position="177"/>
        <end position="233"/>
    </location>
</feature>
<organism evidence="2 3">
    <name type="scientific">Glarea lozoyensis (strain ATCC 20868 / MF5171)</name>
    <dbReference type="NCBI Taxonomy" id="1116229"/>
    <lineage>
        <taxon>Eukaryota</taxon>
        <taxon>Fungi</taxon>
        <taxon>Dikarya</taxon>
        <taxon>Ascomycota</taxon>
        <taxon>Pezizomycotina</taxon>
        <taxon>Leotiomycetes</taxon>
        <taxon>Helotiales</taxon>
        <taxon>Helotiaceae</taxon>
        <taxon>Glarea</taxon>
    </lineage>
</organism>
<evidence type="ECO:0000313" key="3">
    <source>
        <dbReference type="Proteomes" id="UP000016922"/>
    </source>
</evidence>
<feature type="region of interest" description="Disordered" evidence="1">
    <location>
        <begin position="121"/>
        <end position="165"/>
    </location>
</feature>
<dbReference type="AlphaFoldDB" id="S3EAZ9"/>
<dbReference type="HOGENOM" id="CLU_752369_0_0_1"/>
<feature type="compositionally biased region" description="Basic and acidic residues" evidence="1">
    <location>
        <begin position="184"/>
        <end position="193"/>
    </location>
</feature>
<evidence type="ECO:0000313" key="2">
    <source>
        <dbReference type="EMBL" id="EPE35503.1"/>
    </source>
</evidence>
<sequence>MDDVQDSTYINYQMTVDAAVQAQTKVKSKNRHVHSTYRESQLEEDMDAILANPLSQYHVSQGVADLSPAAITALRDLDNTIEKGDFTETFLNEKLESAVHALNPAFVKGVAYTDSLQEADGADQMASTHSGPRSSVRLPRQSSADFEIEEEHSYESESEAIQDDGQKEYVTDDAELEATSVDDSMSRSFDEARSLGGSTDEARSPGQMGRSDADDEMDIDHRQGGEESDVEEDELEAELFINDDHYSMNLIEEGIESQKKQVDGKDDVVPEKSQTLPGFPHDNESAEDSDSSHSSYLAHVSEVYSEFQAALHPLKALSVNEASMEMFADVYKKWQKLRYDFSCIYKFEGDEASTWNRFCTEFYKEPSR</sequence>
<dbReference type="Proteomes" id="UP000016922">
    <property type="component" value="Unassembled WGS sequence"/>
</dbReference>
<proteinExistence type="predicted"/>
<dbReference type="KEGG" id="glz:GLAREA_11202"/>
<gene>
    <name evidence="2" type="ORF">GLAREA_11202</name>
</gene>
<evidence type="ECO:0000256" key="1">
    <source>
        <dbReference type="SAM" id="MobiDB-lite"/>
    </source>
</evidence>
<dbReference type="EMBL" id="KE145354">
    <property type="protein sequence ID" value="EPE35503.1"/>
    <property type="molecule type" value="Genomic_DNA"/>
</dbReference>
<feature type="region of interest" description="Disordered" evidence="1">
    <location>
        <begin position="256"/>
        <end position="291"/>
    </location>
</feature>
<accession>S3EAZ9</accession>
<keyword evidence="3" id="KW-1185">Reference proteome</keyword>
<protein>
    <submittedName>
        <fullName evidence="2">Uncharacterized protein</fullName>
    </submittedName>
</protein>
<name>S3EAZ9_GLAL2</name>
<reference evidence="2 3" key="1">
    <citation type="journal article" date="2013" name="BMC Genomics">
        <title>Genomics-driven discovery of the pneumocandin biosynthetic gene cluster in the fungus Glarea lozoyensis.</title>
        <authorList>
            <person name="Chen L."/>
            <person name="Yue Q."/>
            <person name="Zhang X."/>
            <person name="Xiang M."/>
            <person name="Wang C."/>
            <person name="Li S."/>
            <person name="Che Y."/>
            <person name="Ortiz-Lopez F.J."/>
            <person name="Bills G.F."/>
            <person name="Liu X."/>
            <person name="An Z."/>
        </authorList>
    </citation>
    <scope>NUCLEOTIDE SEQUENCE [LARGE SCALE GENOMIC DNA]</scope>
    <source>
        <strain evidence="3">ATCC 20868 / MF5171</strain>
    </source>
</reference>
<feature type="compositionally biased region" description="Basic and acidic residues" evidence="1">
    <location>
        <begin position="256"/>
        <end position="270"/>
    </location>
</feature>